<feature type="transmembrane region" description="Helical" evidence="3">
    <location>
        <begin position="239"/>
        <end position="260"/>
    </location>
</feature>
<dbReference type="EMBL" id="CP073249">
    <property type="protein sequence ID" value="QUF07965.1"/>
    <property type="molecule type" value="Genomic_DNA"/>
</dbReference>
<evidence type="ECO:0000256" key="3">
    <source>
        <dbReference type="SAM" id="Phobius"/>
    </source>
</evidence>
<evidence type="ECO:0000313" key="5">
    <source>
        <dbReference type="EMBL" id="QUF07965.1"/>
    </source>
</evidence>
<accession>A0AA45R7N2</accession>
<dbReference type="Pfam" id="PF02602">
    <property type="entry name" value="HEM4"/>
    <property type="match status" value="1"/>
</dbReference>
<dbReference type="CDD" id="cd00383">
    <property type="entry name" value="trans_reg_C"/>
    <property type="match status" value="1"/>
</dbReference>
<name>A0AA45R7N2_9PSEU</name>
<dbReference type="GO" id="GO:0006355">
    <property type="term" value="P:regulation of DNA-templated transcription"/>
    <property type="evidence" value="ECO:0007669"/>
    <property type="project" value="InterPro"/>
</dbReference>
<dbReference type="InterPro" id="IPR039793">
    <property type="entry name" value="UROS/Hem4"/>
</dbReference>
<dbReference type="GO" id="GO:0003677">
    <property type="term" value="F:DNA binding"/>
    <property type="evidence" value="ECO:0007669"/>
    <property type="project" value="UniProtKB-UniRule"/>
</dbReference>
<dbReference type="CDD" id="cd06578">
    <property type="entry name" value="HemD"/>
    <property type="match status" value="1"/>
</dbReference>
<protein>
    <submittedName>
        <fullName evidence="5">Uroporphyrinogen-III synthase</fullName>
        <ecNumber evidence="5">4.2.1.75</ecNumber>
    </submittedName>
</protein>
<feature type="domain" description="OmpR/PhoB-type" evidence="4">
    <location>
        <begin position="273"/>
        <end position="374"/>
    </location>
</feature>
<dbReference type="GO" id="GO:0004852">
    <property type="term" value="F:uroporphyrinogen-III synthase activity"/>
    <property type="evidence" value="ECO:0007669"/>
    <property type="project" value="UniProtKB-EC"/>
</dbReference>
<dbReference type="InterPro" id="IPR036108">
    <property type="entry name" value="4pyrrol_syn_uPrphyn_synt_sf"/>
</dbReference>
<organism evidence="5 6">
    <name type="scientific">Actinosynnema pretiosum subsp. pretiosum</name>
    <dbReference type="NCBI Taxonomy" id="103721"/>
    <lineage>
        <taxon>Bacteria</taxon>
        <taxon>Bacillati</taxon>
        <taxon>Actinomycetota</taxon>
        <taxon>Actinomycetes</taxon>
        <taxon>Pseudonocardiales</taxon>
        <taxon>Pseudonocardiaceae</taxon>
        <taxon>Actinosynnema</taxon>
    </lineage>
</organism>
<dbReference type="InterPro" id="IPR016032">
    <property type="entry name" value="Sig_transdc_resp-reg_C-effctor"/>
</dbReference>
<dbReference type="NCBIfam" id="NF005568">
    <property type="entry name" value="PRK07239.1"/>
    <property type="match status" value="1"/>
</dbReference>
<feature type="DNA-binding region" description="OmpR/PhoB-type" evidence="2">
    <location>
        <begin position="273"/>
        <end position="374"/>
    </location>
</feature>
<dbReference type="Proteomes" id="UP000677152">
    <property type="component" value="Chromosome"/>
</dbReference>
<dbReference type="InterPro" id="IPR001867">
    <property type="entry name" value="OmpR/PhoB-type_DNA-bd"/>
</dbReference>
<dbReference type="EC" id="4.2.1.75" evidence="5"/>
<dbReference type="Pfam" id="PF00486">
    <property type="entry name" value="Trans_reg_C"/>
    <property type="match status" value="1"/>
</dbReference>
<dbReference type="AlphaFoldDB" id="A0AA45R7N2"/>
<reference evidence="5" key="1">
    <citation type="submission" date="2021-04" db="EMBL/GenBank/DDBJ databases">
        <title>Genomic sequence of Actinosynnema pretiosum subsp. pretiosum ATCC 31280 (C-14919).</title>
        <authorList>
            <person name="Bai L."/>
            <person name="Wang X."/>
            <person name="Xiao Y."/>
        </authorList>
    </citation>
    <scope>NUCLEOTIDE SEQUENCE</scope>
    <source>
        <strain evidence="5">ATCC 31280</strain>
    </source>
</reference>
<dbReference type="Gene3D" id="1.10.10.10">
    <property type="entry name" value="Winged helix-like DNA-binding domain superfamily/Winged helix DNA-binding domain"/>
    <property type="match status" value="1"/>
</dbReference>
<keyword evidence="5" id="KW-0456">Lyase</keyword>
<dbReference type="GO" id="GO:0006780">
    <property type="term" value="P:uroporphyrinogen III biosynthetic process"/>
    <property type="evidence" value="ECO:0007669"/>
    <property type="project" value="InterPro"/>
</dbReference>
<evidence type="ECO:0000256" key="1">
    <source>
        <dbReference type="ARBA" id="ARBA00023125"/>
    </source>
</evidence>
<dbReference type="SUPFAM" id="SSF46894">
    <property type="entry name" value="C-terminal effector domain of the bipartite response regulators"/>
    <property type="match status" value="1"/>
</dbReference>
<dbReference type="SUPFAM" id="SSF69618">
    <property type="entry name" value="HemD-like"/>
    <property type="match status" value="1"/>
</dbReference>
<sequence length="386" mass="39564">MAGGGAAGGGAAAAGPLAGFTVGVTAARRAEELVALLERKGAAVLHGPAIRIVPLHDDAKLLEATELVLARQVDAVVATTGIGFRGWVEAAEGWGLGDRLLTALGDGLLLARGPKARGAVRAAGLVEDWSPSSESNAELLEHLLGLGVAGKRIAVQLHGIPLPEFTGALREAGAEVVEVPVYRWTGPADPGPLERLLEGVLSGQVDAMTFTSAPAAASVLETARQMGRYEEVLAALRRVLVVCVGAIAAGPLVAVGVPVVQPGRARMGALAREVVVELPARAVRVPVEGREIELRGQGVLVDGELRPVAPAPMAVLRALVEARGRVVSRKELLAALPGGGEEHAVETAVGRLRTALGDPGVVATVVKRGYRLAVEPSRFECGGVAV</sequence>
<dbReference type="SMART" id="SM00862">
    <property type="entry name" value="Trans_reg_C"/>
    <property type="match status" value="1"/>
</dbReference>
<gene>
    <name evidence="5" type="ORF">KCV87_16390</name>
</gene>
<evidence type="ECO:0000259" key="4">
    <source>
        <dbReference type="PROSITE" id="PS51755"/>
    </source>
</evidence>
<keyword evidence="3" id="KW-1133">Transmembrane helix</keyword>
<dbReference type="PANTHER" id="PTHR40082">
    <property type="entry name" value="BLR5956 PROTEIN"/>
    <property type="match status" value="1"/>
</dbReference>
<keyword evidence="3" id="KW-0472">Membrane</keyword>
<dbReference type="PANTHER" id="PTHR40082:SF1">
    <property type="entry name" value="BLR5956 PROTEIN"/>
    <property type="match status" value="1"/>
</dbReference>
<evidence type="ECO:0000256" key="2">
    <source>
        <dbReference type="PROSITE-ProRule" id="PRU01091"/>
    </source>
</evidence>
<keyword evidence="1 2" id="KW-0238">DNA-binding</keyword>
<dbReference type="InterPro" id="IPR036388">
    <property type="entry name" value="WH-like_DNA-bd_sf"/>
</dbReference>
<dbReference type="PROSITE" id="PS51755">
    <property type="entry name" value="OMPR_PHOB"/>
    <property type="match status" value="1"/>
</dbReference>
<dbReference type="InterPro" id="IPR003754">
    <property type="entry name" value="4pyrrol_synth_uPrphyn_synth"/>
</dbReference>
<keyword evidence="3" id="KW-0812">Transmembrane</keyword>
<dbReference type="Gene3D" id="3.40.50.10090">
    <property type="match status" value="2"/>
</dbReference>
<dbReference type="GO" id="GO:0000160">
    <property type="term" value="P:phosphorelay signal transduction system"/>
    <property type="evidence" value="ECO:0007669"/>
    <property type="project" value="InterPro"/>
</dbReference>
<evidence type="ECO:0000313" key="6">
    <source>
        <dbReference type="Proteomes" id="UP000677152"/>
    </source>
</evidence>
<proteinExistence type="predicted"/>